<keyword evidence="5" id="KW-1185">Reference proteome</keyword>
<dbReference type="GO" id="GO:0016491">
    <property type="term" value="F:oxidoreductase activity"/>
    <property type="evidence" value="ECO:0007669"/>
    <property type="project" value="UniProtKB-KW"/>
</dbReference>
<protein>
    <submittedName>
        <fullName evidence="4">Short-chain dehydrogenase</fullName>
    </submittedName>
</protein>
<dbReference type="Gene3D" id="3.40.50.720">
    <property type="entry name" value="NAD(P)-binding Rossmann-like Domain"/>
    <property type="match status" value="1"/>
</dbReference>
<name>A0A1H2LIM3_9ACTO</name>
<dbReference type="PRINTS" id="PR00080">
    <property type="entry name" value="SDRFAMILY"/>
</dbReference>
<reference evidence="5" key="1">
    <citation type="submission" date="2016-10" db="EMBL/GenBank/DDBJ databases">
        <authorList>
            <person name="Varghese N."/>
            <person name="Submissions S."/>
        </authorList>
    </citation>
    <scope>NUCLEOTIDE SEQUENCE [LARGE SCALE GENOMIC DNA]</scope>
    <source>
        <strain evidence="5">DSM 10002</strain>
    </source>
</reference>
<dbReference type="EMBL" id="LT629804">
    <property type="protein sequence ID" value="SDU80692.1"/>
    <property type="molecule type" value="Genomic_DNA"/>
</dbReference>
<dbReference type="PRINTS" id="PR00081">
    <property type="entry name" value="GDHRDH"/>
</dbReference>
<keyword evidence="2" id="KW-0560">Oxidoreductase</keyword>
<dbReference type="GO" id="GO:0016020">
    <property type="term" value="C:membrane"/>
    <property type="evidence" value="ECO:0007669"/>
    <property type="project" value="TreeGrafter"/>
</dbReference>
<dbReference type="STRING" id="131112.SAMN04489737_1280"/>
<evidence type="ECO:0000313" key="4">
    <source>
        <dbReference type="EMBL" id="SDU80692.1"/>
    </source>
</evidence>
<proteinExistence type="inferred from homology"/>
<dbReference type="InterPro" id="IPR036291">
    <property type="entry name" value="NAD(P)-bd_dom_sf"/>
</dbReference>
<gene>
    <name evidence="4" type="ORF">SAMN04489737_1280</name>
</gene>
<comment type="similarity">
    <text evidence="1 3">Belongs to the short-chain dehydrogenases/reductases (SDR) family.</text>
</comment>
<dbReference type="OrthoDB" id="3189729at2"/>
<evidence type="ECO:0000256" key="1">
    <source>
        <dbReference type="ARBA" id="ARBA00006484"/>
    </source>
</evidence>
<dbReference type="CDD" id="cd05233">
    <property type="entry name" value="SDR_c"/>
    <property type="match status" value="1"/>
</dbReference>
<dbReference type="PANTHER" id="PTHR44196">
    <property type="entry name" value="DEHYDROGENASE/REDUCTASE SDR FAMILY MEMBER 7B"/>
    <property type="match status" value="1"/>
</dbReference>
<dbReference type="AlphaFoldDB" id="A0A1H2LIM3"/>
<dbReference type="RefSeq" id="WP_091281225.1">
    <property type="nucleotide sequence ID" value="NZ_JABAPH010000039.1"/>
</dbReference>
<evidence type="ECO:0000313" key="5">
    <source>
        <dbReference type="Proteomes" id="UP000214355"/>
    </source>
</evidence>
<dbReference type="Pfam" id="PF00106">
    <property type="entry name" value="adh_short"/>
    <property type="match status" value="1"/>
</dbReference>
<dbReference type="InterPro" id="IPR002347">
    <property type="entry name" value="SDR_fam"/>
</dbReference>
<dbReference type="PANTHER" id="PTHR44196:SF1">
    <property type="entry name" value="DEHYDROGENASE_REDUCTASE SDR FAMILY MEMBER 7B"/>
    <property type="match status" value="1"/>
</dbReference>
<accession>A0A1H2LIM3</accession>
<dbReference type="Proteomes" id="UP000214355">
    <property type="component" value="Chromosome I"/>
</dbReference>
<dbReference type="SUPFAM" id="SSF51735">
    <property type="entry name" value="NAD(P)-binding Rossmann-fold domains"/>
    <property type="match status" value="1"/>
</dbReference>
<sequence>MEVATTVLITGASRGIGSYIARGLARSGRTLLLTARTHEALYDTAKACNARGADVVALGADLGAPSDIDRVLSTILNYPVDLLINNAGVMEEEALPWDTDPQVWWNTLEVNLRAPYLLAHALIPPMLSRGGGRIIDLSSGAAVQDSAMASAYYVSKTALLRFAGSLHEAGYSQGLRVFSVAPGVVRTDMTVNRAMHEGRTQWNDPREVVEIITAIADGELDGISGTQVRAGTDSIAELRMRSKLGAGASERKLRLTPWEI</sequence>
<evidence type="ECO:0000256" key="2">
    <source>
        <dbReference type="ARBA" id="ARBA00023002"/>
    </source>
</evidence>
<organism evidence="4 5">
    <name type="scientific">Arcanobacterium phocae</name>
    <dbReference type="NCBI Taxonomy" id="131112"/>
    <lineage>
        <taxon>Bacteria</taxon>
        <taxon>Bacillati</taxon>
        <taxon>Actinomycetota</taxon>
        <taxon>Actinomycetes</taxon>
        <taxon>Actinomycetales</taxon>
        <taxon>Actinomycetaceae</taxon>
        <taxon>Arcanobacterium</taxon>
    </lineage>
</organism>
<dbReference type="GeneID" id="65345013"/>
<evidence type="ECO:0000256" key="3">
    <source>
        <dbReference type="RuleBase" id="RU000363"/>
    </source>
</evidence>